<reference evidence="1" key="1">
    <citation type="submission" date="2023-10" db="EMBL/GenBank/DDBJ databases">
        <title>Chromosome-level genome of the transformable northern wattle, Acacia crassicarpa.</title>
        <authorList>
            <person name="Massaro I."/>
            <person name="Sinha N.R."/>
            <person name="Poethig S."/>
            <person name="Leichty A.R."/>
        </authorList>
    </citation>
    <scope>NUCLEOTIDE SEQUENCE</scope>
    <source>
        <strain evidence="1">Acra3RX</strain>
        <tissue evidence="1">Leaf</tissue>
    </source>
</reference>
<dbReference type="AlphaFoldDB" id="A0AAE1N0H1"/>
<dbReference type="Pfam" id="PF10604">
    <property type="entry name" value="Polyketide_cyc2"/>
    <property type="match status" value="1"/>
</dbReference>
<dbReference type="InterPro" id="IPR023393">
    <property type="entry name" value="START-like_dom_sf"/>
</dbReference>
<evidence type="ECO:0000313" key="2">
    <source>
        <dbReference type="Proteomes" id="UP001293593"/>
    </source>
</evidence>
<dbReference type="InterPro" id="IPR019587">
    <property type="entry name" value="Polyketide_cyclase/dehydratase"/>
</dbReference>
<dbReference type="PANTHER" id="PTHR33789">
    <property type="entry name" value="LACHRYMATORY-FACTOR SYNTHASE"/>
    <property type="match status" value="1"/>
</dbReference>
<name>A0AAE1N0H1_9FABA</name>
<dbReference type="InterPro" id="IPR053249">
    <property type="entry name" value="LFS"/>
</dbReference>
<evidence type="ECO:0000313" key="1">
    <source>
        <dbReference type="EMBL" id="KAK4280935.1"/>
    </source>
</evidence>
<sequence>MMEEATGRKWKGKAKTKVRGHRAEKVWPLIADFCGLSKWFPTPTCIPVEGVSGQPGCVRYCAGFKAPVDNQNDKQRVNWTKQKLQSIDPTNMTLSYIITESNVGFFSYVATWRVRDCEEGGEVEWEYEVEPAQGWTLQMLDSFANSGIQVMGKRMEADLTAMDQALKPSN</sequence>
<proteinExistence type="predicted"/>
<comment type="caution">
    <text evidence="1">The sequence shown here is derived from an EMBL/GenBank/DDBJ whole genome shotgun (WGS) entry which is preliminary data.</text>
</comment>
<organism evidence="1 2">
    <name type="scientific">Acacia crassicarpa</name>
    <name type="common">northern wattle</name>
    <dbReference type="NCBI Taxonomy" id="499986"/>
    <lineage>
        <taxon>Eukaryota</taxon>
        <taxon>Viridiplantae</taxon>
        <taxon>Streptophyta</taxon>
        <taxon>Embryophyta</taxon>
        <taxon>Tracheophyta</taxon>
        <taxon>Spermatophyta</taxon>
        <taxon>Magnoliopsida</taxon>
        <taxon>eudicotyledons</taxon>
        <taxon>Gunneridae</taxon>
        <taxon>Pentapetalae</taxon>
        <taxon>rosids</taxon>
        <taxon>fabids</taxon>
        <taxon>Fabales</taxon>
        <taxon>Fabaceae</taxon>
        <taxon>Caesalpinioideae</taxon>
        <taxon>mimosoid clade</taxon>
        <taxon>Acacieae</taxon>
        <taxon>Acacia</taxon>
    </lineage>
</organism>
<dbReference type="Gene3D" id="3.30.530.20">
    <property type="match status" value="1"/>
</dbReference>
<dbReference type="CDD" id="cd07821">
    <property type="entry name" value="PYR_PYL_RCAR_like"/>
    <property type="match status" value="1"/>
</dbReference>
<protein>
    <recommendedName>
        <fullName evidence="3">Lachrymatory factor synthase</fullName>
    </recommendedName>
</protein>
<gene>
    <name evidence="1" type="ORF">QN277_012487</name>
</gene>
<dbReference type="Proteomes" id="UP001293593">
    <property type="component" value="Unassembled WGS sequence"/>
</dbReference>
<keyword evidence="2" id="KW-1185">Reference proteome</keyword>
<dbReference type="PANTHER" id="PTHR33789:SF3">
    <property type="entry name" value="LACHRYMATORY-FACTOR SYNTHASE-LIKE"/>
    <property type="match status" value="1"/>
</dbReference>
<dbReference type="SUPFAM" id="SSF55961">
    <property type="entry name" value="Bet v1-like"/>
    <property type="match status" value="1"/>
</dbReference>
<dbReference type="GO" id="GO:0004864">
    <property type="term" value="F:protein phosphatase inhibitor activity"/>
    <property type="evidence" value="ECO:0007669"/>
    <property type="project" value="UniProtKB-ARBA"/>
</dbReference>
<dbReference type="EMBL" id="JAWXYG010000002">
    <property type="protein sequence ID" value="KAK4280935.1"/>
    <property type="molecule type" value="Genomic_DNA"/>
</dbReference>
<accession>A0AAE1N0H1</accession>
<evidence type="ECO:0008006" key="3">
    <source>
        <dbReference type="Google" id="ProtNLM"/>
    </source>
</evidence>